<evidence type="ECO:0000256" key="1">
    <source>
        <dbReference type="ARBA" id="ARBA00007223"/>
    </source>
</evidence>
<dbReference type="FunFam" id="2.40.50.140:FF:000015">
    <property type="entry name" value="Eukaryotic translation initiation factor 2 subunit alpha"/>
    <property type="match status" value="1"/>
</dbReference>
<dbReference type="Proteomes" id="UP001206925">
    <property type="component" value="Unassembled WGS sequence"/>
</dbReference>
<comment type="caution">
    <text evidence="6">The sequence shown here is derived from an EMBL/GenBank/DDBJ whole genome shotgun (WGS) entry which is preliminary data.</text>
</comment>
<accession>A0AAD5DCE5</accession>
<dbReference type="InterPro" id="IPR024055">
    <property type="entry name" value="TIF2_asu_C"/>
</dbReference>
<gene>
    <name evidence="6" type="ORF">M8C21_004300</name>
</gene>
<evidence type="ECO:0000256" key="2">
    <source>
        <dbReference type="ARBA" id="ARBA00022540"/>
    </source>
</evidence>
<dbReference type="PROSITE" id="PS50126">
    <property type="entry name" value="S1"/>
    <property type="match status" value="1"/>
</dbReference>
<dbReference type="InterPro" id="IPR024054">
    <property type="entry name" value="TIF2_asu_middle_sf"/>
</dbReference>
<dbReference type="InterPro" id="IPR011488">
    <property type="entry name" value="TIF_2_asu"/>
</dbReference>
<evidence type="ECO:0000259" key="5">
    <source>
        <dbReference type="PROSITE" id="PS50126"/>
    </source>
</evidence>
<dbReference type="GO" id="GO:0033290">
    <property type="term" value="C:eukaryotic 48S preinitiation complex"/>
    <property type="evidence" value="ECO:0007669"/>
    <property type="project" value="TreeGrafter"/>
</dbReference>
<keyword evidence="4" id="KW-0648">Protein biosynthesis</keyword>
<organism evidence="6 7">
    <name type="scientific">Ambrosia artemisiifolia</name>
    <name type="common">Common ragweed</name>
    <dbReference type="NCBI Taxonomy" id="4212"/>
    <lineage>
        <taxon>Eukaryota</taxon>
        <taxon>Viridiplantae</taxon>
        <taxon>Streptophyta</taxon>
        <taxon>Embryophyta</taxon>
        <taxon>Tracheophyta</taxon>
        <taxon>Spermatophyta</taxon>
        <taxon>Magnoliopsida</taxon>
        <taxon>eudicotyledons</taxon>
        <taxon>Gunneridae</taxon>
        <taxon>Pentapetalae</taxon>
        <taxon>asterids</taxon>
        <taxon>campanulids</taxon>
        <taxon>Asterales</taxon>
        <taxon>Asteraceae</taxon>
        <taxon>Asteroideae</taxon>
        <taxon>Heliantheae alliance</taxon>
        <taxon>Heliantheae</taxon>
        <taxon>Ambrosia</taxon>
    </lineage>
</organism>
<evidence type="ECO:0000313" key="7">
    <source>
        <dbReference type="Proteomes" id="UP001206925"/>
    </source>
</evidence>
<dbReference type="SUPFAM" id="SSF50249">
    <property type="entry name" value="Nucleic acid-binding proteins"/>
    <property type="match status" value="1"/>
</dbReference>
<dbReference type="FunFam" id="3.30.70.1130:FF:000001">
    <property type="entry name" value="Eukaryotic translation initiation factor 2 subunit 1"/>
    <property type="match status" value="1"/>
</dbReference>
<evidence type="ECO:0000313" key="6">
    <source>
        <dbReference type="EMBL" id="KAI7755360.1"/>
    </source>
</evidence>
<dbReference type="GO" id="GO:0005850">
    <property type="term" value="C:eukaryotic translation initiation factor 2 complex"/>
    <property type="evidence" value="ECO:0007669"/>
    <property type="project" value="TreeGrafter"/>
</dbReference>
<evidence type="ECO:0000256" key="3">
    <source>
        <dbReference type="ARBA" id="ARBA00022553"/>
    </source>
</evidence>
<feature type="domain" description="S1 motif" evidence="5">
    <location>
        <begin position="10"/>
        <end position="79"/>
    </location>
</feature>
<dbReference type="PANTHER" id="PTHR10602">
    <property type="entry name" value="EUKARYOTIC TRANSLATION INITIATION FACTOR 2 SUBUNIT 1"/>
    <property type="match status" value="1"/>
</dbReference>
<dbReference type="Gene3D" id="1.10.150.190">
    <property type="entry name" value="Translation initiation factor 2, subunit 1, domain 2"/>
    <property type="match status" value="1"/>
</dbReference>
<dbReference type="AlphaFoldDB" id="A0AAD5DCE5"/>
<dbReference type="SUPFAM" id="SSF116742">
    <property type="entry name" value="eIF2alpha middle domain-like"/>
    <property type="match status" value="1"/>
</dbReference>
<dbReference type="InterPro" id="IPR012340">
    <property type="entry name" value="NA-bd_OB-fold"/>
</dbReference>
<dbReference type="CDD" id="cd04452">
    <property type="entry name" value="S1_IF2_alpha"/>
    <property type="match status" value="1"/>
</dbReference>
<proteinExistence type="inferred from homology"/>
<dbReference type="Gene3D" id="3.30.70.1130">
    <property type="entry name" value="EIF_2_alpha"/>
    <property type="match status" value="1"/>
</dbReference>
<evidence type="ECO:0000256" key="4">
    <source>
        <dbReference type="ARBA" id="ARBA00022917"/>
    </source>
</evidence>
<dbReference type="InterPro" id="IPR003029">
    <property type="entry name" value="S1_domain"/>
</dbReference>
<dbReference type="GO" id="GO:0003723">
    <property type="term" value="F:RNA binding"/>
    <property type="evidence" value="ECO:0007669"/>
    <property type="project" value="InterPro"/>
</dbReference>
<keyword evidence="2" id="KW-0396">Initiation factor</keyword>
<dbReference type="SUPFAM" id="SSF110993">
    <property type="entry name" value="eIF-2-alpha, C-terminal domain"/>
    <property type="match status" value="1"/>
</dbReference>
<dbReference type="Pfam" id="PF07541">
    <property type="entry name" value="EIF_2_alpha"/>
    <property type="match status" value="1"/>
</dbReference>
<comment type="similarity">
    <text evidence="1">Belongs to the eIF-2-alpha family.</text>
</comment>
<sequence length="357" mass="40050">MYEAPYPEVGTLVMIQVTEIGAVVSHVSLLEYNNIKGRIQLSDRRRTRSVGSVIKVGSIEVAMVLRVDAERGYIDLSRKRLSEQDVQICVDRYSKSKVVHSIMRHVAVTKFVDLEDLYIHVGWPLYRKYGHAFEAFKVIVNDPDSVLKPLTQELTEFAPDGRREVTKVVPAISGDVIEALVRIIKIRMIPHPVKIRADIEMECVHYDGILHIKEAMRKAEAAGTKDCPVKIRLVAPPSYVLDTQTLDKEQGIKVLSDAIAACAATMEHHKGKLTVKEPPRSVSKLEDKRLAELMTKLRLENAEIVALAPLSARVKAFGSLMMVTRGYWEFAGEIWSRSMEEHTLEQGGGGSLTIIVW</sequence>
<dbReference type="GO" id="GO:0003743">
    <property type="term" value="F:translation initiation factor activity"/>
    <property type="evidence" value="ECO:0007669"/>
    <property type="project" value="UniProtKB-KW"/>
</dbReference>
<protein>
    <recommendedName>
        <fullName evidence="5">S1 motif domain-containing protein</fullName>
    </recommendedName>
</protein>
<keyword evidence="7" id="KW-1185">Reference proteome</keyword>
<reference evidence="6" key="1">
    <citation type="submission" date="2022-06" db="EMBL/GenBank/DDBJ databases">
        <title>Uncovering the hologenomic basis of an extraordinary plant invasion.</title>
        <authorList>
            <person name="Bieker V.C."/>
            <person name="Martin M.D."/>
            <person name="Gilbert T."/>
            <person name="Hodgins K."/>
            <person name="Battlay P."/>
            <person name="Petersen B."/>
            <person name="Wilson J."/>
        </authorList>
    </citation>
    <scope>NUCLEOTIDE SEQUENCE</scope>
    <source>
        <strain evidence="6">AA19_3_7</strain>
        <tissue evidence="6">Leaf</tissue>
    </source>
</reference>
<dbReference type="FunFam" id="1.10.150.190:FF:000003">
    <property type="entry name" value="Eukaryotic translation initiation factor 2 subunit alpha"/>
    <property type="match status" value="1"/>
</dbReference>
<dbReference type="PANTHER" id="PTHR10602:SF3">
    <property type="entry name" value="EUKARYOTIC TRANSLATION INITIATION FACTOR 2 SUBUNIT ALPHA-RELATED"/>
    <property type="match status" value="1"/>
</dbReference>
<dbReference type="InterPro" id="IPR044126">
    <property type="entry name" value="S1_IF2_alpha"/>
</dbReference>
<dbReference type="GO" id="GO:0043022">
    <property type="term" value="F:ribosome binding"/>
    <property type="evidence" value="ECO:0007669"/>
    <property type="project" value="TreeGrafter"/>
</dbReference>
<dbReference type="Gene3D" id="2.40.50.140">
    <property type="entry name" value="Nucleic acid-binding proteins"/>
    <property type="match status" value="1"/>
</dbReference>
<keyword evidence="3" id="KW-0597">Phosphoprotein</keyword>
<dbReference type="EMBL" id="JAMZMK010001220">
    <property type="protein sequence ID" value="KAI7755360.1"/>
    <property type="molecule type" value="Genomic_DNA"/>
</dbReference>
<name>A0AAD5DCE5_AMBAR</name>